<sequence>MKKLLLTAVAAAGMALTAPVLAEAPTRQAVDEMTGRAAELVKEGRVDDAAQIYDFLLTLAPNYPRFLMDMAHIQMLQGNWADAKAKLQQVRNMPGIPEHIASAIDGRLAYIETQTYRSKLSGQISFGLTAQSNVNAGPEDRQIDIFGLPFTLSSSAMPQSDIIARAAIDLDYRLRLGDGNTFFNAQMSFVGLNYNEFDDLNRKDLGVQLGFLLPLEGFPLAKSHFQIHAVANKTWIGGDSYQDSAGLLATYTATPTERLQIRLGASYQQDDYLTSLARPSADDRDGDKTAFSLMATYALSESLRLLAGVEAAKLDAEEDYNSWSGTAVRLGLSKKYTSPIAALPGAWTTAISVEHSQRDYVAPEVMFSTDPQATDITRFSLVQTVPLSAVTEARLSLSSAKATSTYDIYSWSDQSASLSFLYKF</sequence>
<protein>
    <submittedName>
        <fullName evidence="3">Porin family protein</fullName>
    </submittedName>
</protein>
<organism evidence="3 4">
    <name type="scientific">Pseudogemmobacter lacusdianii</name>
    <dbReference type="NCBI Taxonomy" id="3069608"/>
    <lineage>
        <taxon>Bacteria</taxon>
        <taxon>Pseudomonadati</taxon>
        <taxon>Pseudomonadota</taxon>
        <taxon>Alphaproteobacteria</taxon>
        <taxon>Rhodobacterales</taxon>
        <taxon>Paracoccaceae</taxon>
        <taxon>Pseudogemmobacter</taxon>
    </lineage>
</organism>
<evidence type="ECO:0000313" key="4">
    <source>
        <dbReference type="Proteomes" id="UP001239680"/>
    </source>
</evidence>
<dbReference type="Gene3D" id="2.40.160.10">
    <property type="entry name" value="Porin"/>
    <property type="match status" value="1"/>
</dbReference>
<comment type="caution">
    <text evidence="3">The sequence shown here is derived from an EMBL/GenBank/DDBJ whole genome shotgun (WGS) entry which is preliminary data.</text>
</comment>
<keyword evidence="4" id="KW-1185">Reference proteome</keyword>
<reference evidence="3 4" key="1">
    <citation type="submission" date="2023-08" db="EMBL/GenBank/DDBJ databases">
        <title>Characterization of two Paracoccaceae strains isolated from Phycosphere and proposal of Xinfangfangia lacusdiani sp. nov.</title>
        <authorList>
            <person name="Deng Y."/>
            <person name="Zhang Y.Q."/>
        </authorList>
    </citation>
    <scope>NUCLEOTIDE SEQUENCE [LARGE SCALE GENOMIC DNA]</scope>
    <source>
        <strain evidence="3 4">CPCC 101601</strain>
    </source>
</reference>
<dbReference type="SUPFAM" id="SSF56935">
    <property type="entry name" value="Porins"/>
    <property type="match status" value="1"/>
</dbReference>
<evidence type="ECO:0000256" key="1">
    <source>
        <dbReference type="SAM" id="SignalP"/>
    </source>
</evidence>
<dbReference type="Pfam" id="PF14559">
    <property type="entry name" value="TPR_19"/>
    <property type="match status" value="1"/>
</dbReference>
<keyword evidence="1" id="KW-0732">Signal</keyword>
<dbReference type="InterPro" id="IPR011990">
    <property type="entry name" value="TPR-like_helical_dom_sf"/>
</dbReference>
<gene>
    <name evidence="3" type="ORF">Q9295_17370</name>
</gene>
<dbReference type="EMBL" id="JAVDBT010000025">
    <property type="protein sequence ID" value="MDQ2068144.1"/>
    <property type="molecule type" value="Genomic_DNA"/>
</dbReference>
<feature type="domain" description="Surface lipoprotein assembly modifier C-terminal" evidence="2">
    <location>
        <begin position="123"/>
        <end position="421"/>
    </location>
</feature>
<dbReference type="InterPro" id="IPR007655">
    <property type="entry name" value="Slam_C"/>
</dbReference>
<dbReference type="Gene3D" id="1.25.40.10">
    <property type="entry name" value="Tetratricopeptide repeat domain"/>
    <property type="match status" value="1"/>
</dbReference>
<dbReference type="RefSeq" id="WP_306681854.1">
    <property type="nucleotide sequence ID" value="NZ_JAVDBT010000025.1"/>
</dbReference>
<feature type="signal peptide" evidence="1">
    <location>
        <begin position="1"/>
        <end position="22"/>
    </location>
</feature>
<dbReference type="SUPFAM" id="SSF48452">
    <property type="entry name" value="TPR-like"/>
    <property type="match status" value="1"/>
</dbReference>
<accession>A0ABU0W2H0</accession>
<evidence type="ECO:0000313" key="3">
    <source>
        <dbReference type="EMBL" id="MDQ2068144.1"/>
    </source>
</evidence>
<dbReference type="InterPro" id="IPR023614">
    <property type="entry name" value="Porin_dom_sf"/>
</dbReference>
<feature type="chain" id="PRO_5047414561" evidence="1">
    <location>
        <begin position="23"/>
        <end position="424"/>
    </location>
</feature>
<evidence type="ECO:0000259" key="2">
    <source>
        <dbReference type="Pfam" id="PF04575"/>
    </source>
</evidence>
<dbReference type="Proteomes" id="UP001239680">
    <property type="component" value="Unassembled WGS sequence"/>
</dbReference>
<dbReference type="Pfam" id="PF04575">
    <property type="entry name" value="SlipAM"/>
    <property type="match status" value="1"/>
</dbReference>
<name>A0ABU0W2H0_9RHOB</name>
<proteinExistence type="predicted"/>